<protein>
    <submittedName>
        <fullName evidence="1">Uncharacterized protein</fullName>
    </submittedName>
</protein>
<dbReference type="Proteomes" id="UP000886595">
    <property type="component" value="Unassembled WGS sequence"/>
</dbReference>
<dbReference type="EMBL" id="JAAMPC010000013">
    <property type="protein sequence ID" value="KAG2268017.1"/>
    <property type="molecule type" value="Genomic_DNA"/>
</dbReference>
<accession>A0A8X7QEX8</accession>
<organism evidence="1 2">
    <name type="scientific">Brassica carinata</name>
    <name type="common">Ethiopian mustard</name>
    <name type="synonym">Abyssinian cabbage</name>
    <dbReference type="NCBI Taxonomy" id="52824"/>
    <lineage>
        <taxon>Eukaryota</taxon>
        <taxon>Viridiplantae</taxon>
        <taxon>Streptophyta</taxon>
        <taxon>Embryophyta</taxon>
        <taxon>Tracheophyta</taxon>
        <taxon>Spermatophyta</taxon>
        <taxon>Magnoliopsida</taxon>
        <taxon>eudicotyledons</taxon>
        <taxon>Gunneridae</taxon>
        <taxon>Pentapetalae</taxon>
        <taxon>rosids</taxon>
        <taxon>malvids</taxon>
        <taxon>Brassicales</taxon>
        <taxon>Brassicaceae</taxon>
        <taxon>Brassiceae</taxon>
        <taxon>Brassica</taxon>
    </lineage>
</organism>
<gene>
    <name evidence="1" type="ORF">Bca52824_062572</name>
</gene>
<reference evidence="1 2" key="1">
    <citation type="submission" date="2020-02" db="EMBL/GenBank/DDBJ databases">
        <authorList>
            <person name="Ma Q."/>
            <person name="Huang Y."/>
            <person name="Song X."/>
            <person name="Pei D."/>
        </authorList>
    </citation>
    <scope>NUCLEOTIDE SEQUENCE [LARGE SCALE GENOMIC DNA]</scope>
    <source>
        <strain evidence="1">Sxm20200214</strain>
        <tissue evidence="1">Leaf</tissue>
    </source>
</reference>
<proteinExistence type="predicted"/>
<dbReference type="OrthoDB" id="435593at2759"/>
<dbReference type="AlphaFoldDB" id="A0A8X7QEX8"/>
<keyword evidence="2" id="KW-1185">Reference proteome</keyword>
<evidence type="ECO:0000313" key="2">
    <source>
        <dbReference type="Proteomes" id="UP000886595"/>
    </source>
</evidence>
<sequence length="79" mass="8723">MAPWESQSPYVDVDTLDVVADGVREEVVFVPPPLVWALPSEYLKQGEAENIVREWSEALGGAGIDYFENKAATLEVKTV</sequence>
<comment type="caution">
    <text evidence="1">The sequence shown here is derived from an EMBL/GenBank/DDBJ whole genome shotgun (WGS) entry which is preliminary data.</text>
</comment>
<evidence type="ECO:0000313" key="1">
    <source>
        <dbReference type="EMBL" id="KAG2268017.1"/>
    </source>
</evidence>
<name>A0A8X7QEX8_BRACI</name>